<dbReference type="AlphaFoldDB" id="A0A3A8QJX8"/>
<comment type="caution">
    <text evidence="2">The sequence shown here is derived from an EMBL/GenBank/DDBJ whole genome shotgun (WGS) entry which is preliminary data.</text>
</comment>
<sequence length="68" mass="7454">MFENWARTQRVLVPVVHNPTKVEHIVAAVLEAEKAKQTLNSSRTDSQGRSSQLPGISNPFLVGEEGTP</sequence>
<dbReference type="EMBL" id="RAWB01000002">
    <property type="protein sequence ID" value="RKH69026.1"/>
    <property type="molecule type" value="Genomic_DNA"/>
</dbReference>
<protein>
    <submittedName>
        <fullName evidence="2">Uncharacterized protein</fullName>
    </submittedName>
</protein>
<feature type="region of interest" description="Disordered" evidence="1">
    <location>
        <begin position="37"/>
        <end position="68"/>
    </location>
</feature>
<accession>A0A3A8QJX8</accession>
<evidence type="ECO:0000313" key="2">
    <source>
        <dbReference type="EMBL" id="RKH69026.1"/>
    </source>
</evidence>
<keyword evidence="3" id="KW-1185">Reference proteome</keyword>
<evidence type="ECO:0000313" key="3">
    <source>
        <dbReference type="Proteomes" id="UP000272888"/>
    </source>
</evidence>
<organism evidence="2 3">
    <name type="scientific">Corallococcus llansteffanensis</name>
    <dbReference type="NCBI Taxonomy" id="2316731"/>
    <lineage>
        <taxon>Bacteria</taxon>
        <taxon>Pseudomonadati</taxon>
        <taxon>Myxococcota</taxon>
        <taxon>Myxococcia</taxon>
        <taxon>Myxococcales</taxon>
        <taxon>Cystobacterineae</taxon>
        <taxon>Myxococcaceae</taxon>
        <taxon>Corallococcus</taxon>
    </lineage>
</organism>
<reference evidence="3" key="1">
    <citation type="submission" date="2018-09" db="EMBL/GenBank/DDBJ databases">
        <authorList>
            <person name="Livingstone P.G."/>
            <person name="Whitworth D.E."/>
        </authorList>
    </citation>
    <scope>NUCLEOTIDE SEQUENCE [LARGE SCALE GENOMIC DNA]</scope>
    <source>
        <strain evidence="3">CA051B</strain>
    </source>
</reference>
<feature type="compositionally biased region" description="Polar residues" evidence="1">
    <location>
        <begin position="37"/>
        <end position="55"/>
    </location>
</feature>
<name>A0A3A8QJX8_9BACT</name>
<gene>
    <name evidence="2" type="ORF">D7V93_00455</name>
</gene>
<proteinExistence type="predicted"/>
<evidence type="ECO:0000256" key="1">
    <source>
        <dbReference type="SAM" id="MobiDB-lite"/>
    </source>
</evidence>
<dbReference type="RefSeq" id="WP_120641425.1">
    <property type="nucleotide sequence ID" value="NZ_RAWB01000002.1"/>
</dbReference>
<dbReference type="Proteomes" id="UP000272888">
    <property type="component" value="Unassembled WGS sequence"/>
</dbReference>